<dbReference type="PANTHER" id="PTHR45527:SF1">
    <property type="entry name" value="FATTY ACID SYNTHASE"/>
    <property type="match status" value="1"/>
</dbReference>
<dbReference type="HOGENOM" id="CLU_1502296_0_0_11"/>
<dbReference type="InterPro" id="IPR000873">
    <property type="entry name" value="AMP-dep_synth/lig_dom"/>
</dbReference>
<accession>A9WV28</accession>
<dbReference type="Proteomes" id="UP000002007">
    <property type="component" value="Chromosome"/>
</dbReference>
<evidence type="ECO:0000259" key="1">
    <source>
        <dbReference type="Pfam" id="PF00501"/>
    </source>
</evidence>
<sequence>MLSVTESHRVQNLGYHEVPFDQEHQIHTRIEQIAVQQPDRIAYRSADDPGQRRTCRELNERANRLAHYLVAELKVAPGDVVALGMDRSILTVECIIALWKCGVAYMPIDPKYPSAFLRSILESAKIRVVLLDPRQVPDSLRSEIPTECVAVDVDEFTGDDFGNENLSLPISVRGIAYVI</sequence>
<dbReference type="GO" id="GO:0043041">
    <property type="term" value="P:amino acid activation for nonribosomal peptide biosynthetic process"/>
    <property type="evidence" value="ECO:0007669"/>
    <property type="project" value="TreeGrafter"/>
</dbReference>
<feature type="domain" description="AMP-dependent synthetase/ligase" evidence="1">
    <location>
        <begin position="31"/>
        <end position="157"/>
    </location>
</feature>
<organism evidence="2 3">
    <name type="scientific">Renibacterium salmoninarum (strain ATCC 33209 / DSM 20767 / JCM 11484 / NBRC 15589 / NCIMB 2235)</name>
    <dbReference type="NCBI Taxonomy" id="288705"/>
    <lineage>
        <taxon>Bacteria</taxon>
        <taxon>Bacillati</taxon>
        <taxon>Actinomycetota</taxon>
        <taxon>Actinomycetes</taxon>
        <taxon>Micrococcales</taxon>
        <taxon>Micrococcaceae</taxon>
        <taxon>Renibacterium</taxon>
    </lineage>
</organism>
<dbReference type="PANTHER" id="PTHR45527">
    <property type="entry name" value="NONRIBOSOMAL PEPTIDE SYNTHETASE"/>
    <property type="match status" value="1"/>
</dbReference>
<dbReference type="GO" id="GO:0005737">
    <property type="term" value="C:cytoplasm"/>
    <property type="evidence" value="ECO:0007669"/>
    <property type="project" value="TreeGrafter"/>
</dbReference>
<dbReference type="AlphaFoldDB" id="A9WV28"/>
<name>A9WV28_RENSM</name>
<dbReference type="Pfam" id="PF00501">
    <property type="entry name" value="AMP-binding"/>
    <property type="match status" value="1"/>
</dbReference>
<dbReference type="GO" id="GO:0031177">
    <property type="term" value="F:phosphopantetheine binding"/>
    <property type="evidence" value="ECO:0007669"/>
    <property type="project" value="TreeGrafter"/>
</dbReference>
<dbReference type="SUPFAM" id="SSF56801">
    <property type="entry name" value="Acetyl-CoA synthetase-like"/>
    <property type="match status" value="1"/>
</dbReference>
<evidence type="ECO:0000313" key="3">
    <source>
        <dbReference type="Proteomes" id="UP000002007"/>
    </source>
</evidence>
<proteinExistence type="predicted"/>
<dbReference type="STRING" id="288705.RSal33209_3338"/>
<dbReference type="InterPro" id="IPR042099">
    <property type="entry name" value="ANL_N_sf"/>
</dbReference>
<dbReference type="eggNOG" id="COG1020">
    <property type="taxonomic scope" value="Bacteria"/>
</dbReference>
<protein>
    <submittedName>
        <fullName evidence="2">N-(5-amino-5-carboxypentanoyl)-L-cysteinyl-D-valine synthase (Delta-(L-alpha-aminoadipyl)-L-cysteinyl-D-valinesynthetase)</fullName>
    </submittedName>
</protein>
<dbReference type="Gene3D" id="3.40.50.12780">
    <property type="entry name" value="N-terminal domain of ligase-like"/>
    <property type="match status" value="1"/>
</dbReference>
<dbReference type="EMBL" id="CP000910">
    <property type="protein sequence ID" value="ABY25049.1"/>
    <property type="molecule type" value="Genomic_DNA"/>
</dbReference>
<gene>
    <name evidence="2" type="ordered locus">RSal33209_3338</name>
</gene>
<dbReference type="GO" id="GO:0044550">
    <property type="term" value="P:secondary metabolite biosynthetic process"/>
    <property type="evidence" value="ECO:0007669"/>
    <property type="project" value="TreeGrafter"/>
</dbReference>
<reference evidence="3" key="1">
    <citation type="journal article" date="2008" name="J. Bacteriol.">
        <title>Genome sequence of the fish pathogen Renibacterium salmoninarum suggests reductive evolution away from an environmental Arthrobacter ancestor.</title>
        <authorList>
            <person name="Wiens G.D."/>
            <person name="Rockey D.D."/>
            <person name="Wu Z."/>
            <person name="Chang J."/>
            <person name="Levy R."/>
            <person name="Crane S."/>
            <person name="Chen D.S."/>
            <person name="Capri G.R."/>
            <person name="Burnett J.R."/>
            <person name="Sudheesh P.S."/>
            <person name="Schipma M.J."/>
            <person name="Burd H."/>
            <person name="Bhattacharyya A."/>
            <person name="Rhodes L.D."/>
            <person name="Kaul R."/>
            <person name="Strom M.S."/>
        </authorList>
    </citation>
    <scope>NUCLEOTIDE SEQUENCE [LARGE SCALE GENOMIC DNA]</scope>
    <source>
        <strain evidence="3">ATCC 33209 / DSM 20767 / JCM 11484 / NBRC 15589 / NCIMB 2235</strain>
    </source>
</reference>
<dbReference type="KEGG" id="rsa:RSal33209_3338"/>
<evidence type="ECO:0000313" key="2">
    <source>
        <dbReference type="EMBL" id="ABY25049.1"/>
    </source>
</evidence>
<keyword evidence="3" id="KW-1185">Reference proteome</keyword>